<organism evidence="9 10">
    <name type="scientific">Fontimonas thermophila</name>
    <dbReference type="NCBI Taxonomy" id="1076937"/>
    <lineage>
        <taxon>Bacteria</taxon>
        <taxon>Pseudomonadati</taxon>
        <taxon>Pseudomonadota</taxon>
        <taxon>Gammaproteobacteria</taxon>
        <taxon>Nevskiales</taxon>
        <taxon>Nevskiaceae</taxon>
        <taxon>Fontimonas</taxon>
    </lineage>
</organism>
<evidence type="ECO:0000256" key="2">
    <source>
        <dbReference type="ARBA" id="ARBA00012150"/>
    </source>
</evidence>
<evidence type="ECO:0000256" key="3">
    <source>
        <dbReference type="ARBA" id="ARBA00015991"/>
    </source>
</evidence>
<dbReference type="PANTHER" id="PTHR47268:SF4">
    <property type="entry name" value="ACYLPHOSPHATASE"/>
    <property type="match status" value="1"/>
</dbReference>
<dbReference type="InterPro" id="IPR036046">
    <property type="entry name" value="Acylphosphatase-like_dom_sf"/>
</dbReference>
<dbReference type="PROSITE" id="PS51160">
    <property type="entry name" value="ACYLPHOSPHATASE_3"/>
    <property type="match status" value="1"/>
</dbReference>
<dbReference type="PROSITE" id="PS00150">
    <property type="entry name" value="ACYLPHOSPHATASE_1"/>
    <property type="match status" value="1"/>
</dbReference>
<evidence type="ECO:0000256" key="1">
    <source>
        <dbReference type="ARBA" id="ARBA00005614"/>
    </source>
</evidence>
<dbReference type="AlphaFoldDB" id="A0A1I2JYE9"/>
<dbReference type="Proteomes" id="UP000199771">
    <property type="component" value="Unassembled WGS sequence"/>
</dbReference>
<evidence type="ECO:0000259" key="8">
    <source>
        <dbReference type="PROSITE" id="PS51160"/>
    </source>
</evidence>
<dbReference type="InterPro" id="IPR017968">
    <property type="entry name" value="Acylphosphatase_CS"/>
</dbReference>
<evidence type="ECO:0000256" key="4">
    <source>
        <dbReference type="ARBA" id="ARBA00047645"/>
    </source>
</evidence>
<dbReference type="STRING" id="1076937.SAMN04488120_1107"/>
<evidence type="ECO:0000313" key="9">
    <source>
        <dbReference type="EMBL" id="SFF57796.1"/>
    </source>
</evidence>
<comment type="similarity">
    <text evidence="1 7">Belongs to the acylphosphatase family.</text>
</comment>
<comment type="catalytic activity">
    <reaction evidence="4 5 6">
        <text>an acyl phosphate + H2O = a carboxylate + phosphate + H(+)</text>
        <dbReference type="Rhea" id="RHEA:14965"/>
        <dbReference type="ChEBI" id="CHEBI:15377"/>
        <dbReference type="ChEBI" id="CHEBI:15378"/>
        <dbReference type="ChEBI" id="CHEBI:29067"/>
        <dbReference type="ChEBI" id="CHEBI:43474"/>
        <dbReference type="ChEBI" id="CHEBI:59918"/>
        <dbReference type="EC" id="3.6.1.7"/>
    </reaction>
</comment>
<dbReference type="EC" id="3.6.1.7" evidence="2 5"/>
<name>A0A1I2JYE9_9GAMM</name>
<dbReference type="EMBL" id="FOOC01000010">
    <property type="protein sequence ID" value="SFF57796.1"/>
    <property type="molecule type" value="Genomic_DNA"/>
</dbReference>
<dbReference type="PRINTS" id="PR00112">
    <property type="entry name" value="ACYLPHPHTASE"/>
</dbReference>
<dbReference type="GO" id="GO:0003998">
    <property type="term" value="F:acylphosphatase activity"/>
    <property type="evidence" value="ECO:0007669"/>
    <property type="project" value="UniProtKB-EC"/>
</dbReference>
<proteinExistence type="inferred from homology"/>
<reference evidence="9 10" key="1">
    <citation type="submission" date="2016-10" db="EMBL/GenBank/DDBJ databases">
        <authorList>
            <person name="de Groot N.N."/>
        </authorList>
    </citation>
    <scope>NUCLEOTIDE SEQUENCE [LARGE SCALE GENOMIC DNA]</scope>
    <source>
        <strain evidence="9 10">DSM 23609</strain>
    </source>
</reference>
<evidence type="ECO:0000256" key="6">
    <source>
        <dbReference type="RuleBase" id="RU000553"/>
    </source>
</evidence>
<sequence>MTASYRFRVTGRVQGVFFRQSTAETAQRLGLDGWVRNCADGSVEGCARGDPAALEDFHRWLHRGPPAARVERVEWTQSDDLPAPGFVVRRE</sequence>
<dbReference type="InterPro" id="IPR001792">
    <property type="entry name" value="Acylphosphatase-like_dom"/>
</dbReference>
<dbReference type="OrthoDB" id="5295388at2"/>
<protein>
    <recommendedName>
        <fullName evidence="3 5">Acylphosphatase</fullName>
        <ecNumber evidence="2 5">3.6.1.7</ecNumber>
    </recommendedName>
</protein>
<accession>A0A1I2JYE9</accession>
<dbReference type="PANTHER" id="PTHR47268">
    <property type="entry name" value="ACYLPHOSPHATASE"/>
    <property type="match status" value="1"/>
</dbReference>
<dbReference type="PROSITE" id="PS00151">
    <property type="entry name" value="ACYLPHOSPHATASE_2"/>
    <property type="match status" value="1"/>
</dbReference>
<dbReference type="SUPFAM" id="SSF54975">
    <property type="entry name" value="Acylphosphatase/BLUF domain-like"/>
    <property type="match status" value="1"/>
</dbReference>
<dbReference type="Gene3D" id="3.30.70.100">
    <property type="match status" value="1"/>
</dbReference>
<dbReference type="RefSeq" id="WP_091534545.1">
    <property type="nucleotide sequence ID" value="NZ_FOOC01000010.1"/>
</dbReference>
<feature type="active site" evidence="5">
    <location>
        <position position="37"/>
    </location>
</feature>
<feature type="domain" description="Acylphosphatase-like" evidence="8">
    <location>
        <begin position="4"/>
        <end position="90"/>
    </location>
</feature>
<keyword evidence="5 6" id="KW-0378">Hydrolase</keyword>
<dbReference type="InterPro" id="IPR020456">
    <property type="entry name" value="Acylphosphatase"/>
</dbReference>
<evidence type="ECO:0000256" key="7">
    <source>
        <dbReference type="RuleBase" id="RU004168"/>
    </source>
</evidence>
<evidence type="ECO:0000256" key="5">
    <source>
        <dbReference type="PROSITE-ProRule" id="PRU00520"/>
    </source>
</evidence>
<evidence type="ECO:0000313" key="10">
    <source>
        <dbReference type="Proteomes" id="UP000199771"/>
    </source>
</evidence>
<feature type="active site" evidence="5">
    <location>
        <position position="19"/>
    </location>
</feature>
<gene>
    <name evidence="9" type="ORF">SAMN04488120_1107</name>
</gene>
<dbReference type="Pfam" id="PF00708">
    <property type="entry name" value="Acylphosphatase"/>
    <property type="match status" value="1"/>
</dbReference>
<keyword evidence="10" id="KW-1185">Reference proteome</keyword>